<evidence type="ECO:0000313" key="2">
    <source>
        <dbReference type="EMBL" id="KAJ8932528.1"/>
    </source>
</evidence>
<evidence type="ECO:0000256" key="1">
    <source>
        <dbReference type="SAM" id="MobiDB-lite"/>
    </source>
</evidence>
<proteinExistence type="predicted"/>
<accession>A0AAV8X0M9</accession>
<evidence type="ECO:0000313" key="3">
    <source>
        <dbReference type="Proteomes" id="UP001162162"/>
    </source>
</evidence>
<dbReference type="Proteomes" id="UP001162162">
    <property type="component" value="Unassembled WGS sequence"/>
</dbReference>
<keyword evidence="3" id="KW-1185">Reference proteome</keyword>
<gene>
    <name evidence="2" type="ORF">NQ318_009100</name>
</gene>
<protein>
    <submittedName>
        <fullName evidence="2">Uncharacterized protein</fullName>
    </submittedName>
</protein>
<dbReference type="EMBL" id="JAPWTK010001438">
    <property type="protein sequence ID" value="KAJ8932528.1"/>
    <property type="molecule type" value="Genomic_DNA"/>
</dbReference>
<name>A0AAV8X0M9_9CUCU</name>
<feature type="compositionally biased region" description="Basic and acidic residues" evidence="1">
    <location>
        <begin position="1"/>
        <end position="22"/>
    </location>
</feature>
<organism evidence="2 3">
    <name type="scientific">Aromia moschata</name>
    <dbReference type="NCBI Taxonomy" id="1265417"/>
    <lineage>
        <taxon>Eukaryota</taxon>
        <taxon>Metazoa</taxon>
        <taxon>Ecdysozoa</taxon>
        <taxon>Arthropoda</taxon>
        <taxon>Hexapoda</taxon>
        <taxon>Insecta</taxon>
        <taxon>Pterygota</taxon>
        <taxon>Neoptera</taxon>
        <taxon>Endopterygota</taxon>
        <taxon>Coleoptera</taxon>
        <taxon>Polyphaga</taxon>
        <taxon>Cucujiformia</taxon>
        <taxon>Chrysomeloidea</taxon>
        <taxon>Cerambycidae</taxon>
        <taxon>Cerambycinae</taxon>
        <taxon>Callichromatini</taxon>
        <taxon>Aromia</taxon>
    </lineage>
</organism>
<feature type="region of interest" description="Disordered" evidence="1">
    <location>
        <begin position="1"/>
        <end position="24"/>
    </location>
</feature>
<sequence length="115" mass="12803">MSSNGKDEVERDINEGLRREIRSLPPGIPGGAELGAELGYYAGVTESYLRHLSDKPEKLIKSLENLKKLLDAFPTHNAEDVDIIEEASKIRAKFKKICAQLKIDAAYPETDNLSF</sequence>
<reference evidence="2" key="1">
    <citation type="journal article" date="2023" name="Insect Mol. Biol.">
        <title>Genome sequencing provides insights into the evolution of gene families encoding plant cell wall-degrading enzymes in longhorned beetles.</title>
        <authorList>
            <person name="Shin N.R."/>
            <person name="Okamura Y."/>
            <person name="Kirsch R."/>
            <person name="Pauchet Y."/>
        </authorList>
    </citation>
    <scope>NUCLEOTIDE SEQUENCE</scope>
    <source>
        <strain evidence="2">AMC_N1</strain>
    </source>
</reference>
<dbReference type="AlphaFoldDB" id="A0AAV8X0M9"/>
<comment type="caution">
    <text evidence="2">The sequence shown here is derived from an EMBL/GenBank/DDBJ whole genome shotgun (WGS) entry which is preliminary data.</text>
</comment>